<dbReference type="Pfam" id="PF00350">
    <property type="entry name" value="Dynamin_N"/>
    <property type="match status" value="1"/>
</dbReference>
<feature type="domain" description="GED" evidence="6">
    <location>
        <begin position="619"/>
        <end position="710"/>
    </location>
</feature>
<accession>A0A067DRF2</accession>
<dbReference type="FunFam" id="1.20.120.1240:FF:000018">
    <property type="entry name" value="Dynamin-related protein 3A"/>
    <property type="match status" value="1"/>
</dbReference>
<keyword evidence="9" id="KW-1185">Reference proteome</keyword>
<dbReference type="PANTHER" id="PTHR11566:SF21">
    <property type="entry name" value="DYNAMIN RELATED PROTEIN 1, ISOFORM A"/>
    <property type="match status" value="1"/>
</dbReference>
<keyword evidence="2 4" id="KW-0342">GTP-binding</keyword>
<evidence type="ECO:0000256" key="1">
    <source>
        <dbReference type="ARBA" id="ARBA00022741"/>
    </source>
</evidence>
<dbReference type="PANTHER" id="PTHR11566">
    <property type="entry name" value="DYNAMIN"/>
    <property type="match status" value="1"/>
</dbReference>
<protein>
    <recommendedName>
        <fullName evidence="10">Dynamin-related protein 3A-like</fullName>
    </recommendedName>
</protein>
<feature type="compositionally biased region" description="Polar residues" evidence="5">
    <location>
        <begin position="732"/>
        <end position="753"/>
    </location>
</feature>
<dbReference type="SMR" id="A0A067DRF2"/>
<dbReference type="FunFam" id="1.20.120.1240:FF:000013">
    <property type="entry name" value="Dynamin-related protein 3A"/>
    <property type="match status" value="1"/>
</dbReference>
<gene>
    <name evidence="8" type="ORF">CISIN_1g003355mg</name>
</gene>
<dbReference type="InterPro" id="IPR022812">
    <property type="entry name" value="Dynamin"/>
</dbReference>
<dbReference type="PRINTS" id="PR00195">
    <property type="entry name" value="DYNAMIN"/>
</dbReference>
<dbReference type="InterPro" id="IPR045063">
    <property type="entry name" value="Dynamin_N"/>
</dbReference>
<dbReference type="GO" id="GO:0005525">
    <property type="term" value="F:GTP binding"/>
    <property type="evidence" value="ECO:0007669"/>
    <property type="project" value="UniProtKB-KW"/>
</dbReference>
<dbReference type="PROSITE" id="PS00410">
    <property type="entry name" value="G_DYNAMIN_1"/>
    <property type="match status" value="1"/>
</dbReference>
<evidence type="ECO:0000256" key="2">
    <source>
        <dbReference type="ARBA" id="ARBA00023134"/>
    </source>
</evidence>
<dbReference type="Proteomes" id="UP000027120">
    <property type="component" value="Unassembled WGS sequence"/>
</dbReference>
<evidence type="ECO:0000256" key="4">
    <source>
        <dbReference type="RuleBase" id="RU003932"/>
    </source>
</evidence>
<dbReference type="PROSITE" id="PS51388">
    <property type="entry name" value="GED"/>
    <property type="match status" value="1"/>
</dbReference>
<name>A0A067DRF2_CITSI</name>
<evidence type="ECO:0000259" key="7">
    <source>
        <dbReference type="PROSITE" id="PS51718"/>
    </source>
</evidence>
<dbReference type="SUPFAM" id="SSF52540">
    <property type="entry name" value="P-loop containing nucleoside triphosphate hydrolases"/>
    <property type="match status" value="1"/>
</dbReference>
<evidence type="ECO:0000259" key="6">
    <source>
        <dbReference type="PROSITE" id="PS51388"/>
    </source>
</evidence>
<keyword evidence="1 4" id="KW-0547">Nucleotide-binding</keyword>
<dbReference type="InterPro" id="IPR001401">
    <property type="entry name" value="Dynamin_GTPase"/>
</dbReference>
<feature type="domain" description="Dynamin-type G" evidence="7">
    <location>
        <begin position="44"/>
        <end position="156"/>
    </location>
</feature>
<evidence type="ECO:0008006" key="10">
    <source>
        <dbReference type="Google" id="ProtNLM"/>
    </source>
</evidence>
<reference evidence="8 9" key="1">
    <citation type="submission" date="2014-04" db="EMBL/GenBank/DDBJ databases">
        <authorList>
            <consortium name="International Citrus Genome Consortium"/>
            <person name="Gmitter F."/>
            <person name="Chen C."/>
            <person name="Farmerie W."/>
            <person name="Harkins T."/>
            <person name="Desany B."/>
            <person name="Mohiuddin M."/>
            <person name="Kodira C."/>
            <person name="Borodovsky M."/>
            <person name="Lomsadze A."/>
            <person name="Burns P."/>
            <person name="Jenkins J."/>
            <person name="Prochnik S."/>
            <person name="Shu S."/>
            <person name="Chapman J."/>
            <person name="Pitluck S."/>
            <person name="Schmutz J."/>
            <person name="Rokhsar D."/>
        </authorList>
    </citation>
    <scope>NUCLEOTIDE SEQUENCE</scope>
</reference>
<organism evidence="8 9">
    <name type="scientific">Citrus sinensis</name>
    <name type="common">Sweet orange</name>
    <name type="synonym">Citrus aurantium var. sinensis</name>
    <dbReference type="NCBI Taxonomy" id="2711"/>
    <lineage>
        <taxon>Eukaryota</taxon>
        <taxon>Viridiplantae</taxon>
        <taxon>Streptophyta</taxon>
        <taxon>Embryophyta</taxon>
        <taxon>Tracheophyta</taxon>
        <taxon>Spermatophyta</taxon>
        <taxon>Magnoliopsida</taxon>
        <taxon>eudicotyledons</taxon>
        <taxon>Gunneridae</taxon>
        <taxon>Pentapetalae</taxon>
        <taxon>rosids</taxon>
        <taxon>malvids</taxon>
        <taxon>Sapindales</taxon>
        <taxon>Rutaceae</taxon>
        <taxon>Aurantioideae</taxon>
        <taxon>Citrus</taxon>
    </lineage>
</organism>
<dbReference type="InterPro" id="IPR003130">
    <property type="entry name" value="GED"/>
</dbReference>
<sequence length="792" mass="87594">MADEPATNTTAAQSQPSAVPLGGSVIPLVNKLQDIFAQLGSQSTIELPQVAVVGSQSSGKSSVLEALVGRDFLPRGNDICTRRPLVLQLLQTKTDEEYGEFLHLPGKRFYDFSEIRREIQAQTDKEAGGNKGVSDKQIRLKIFSPHVLDITLVDLPVTPANSDLANSDALQIAGIADPDGYRTIGIITKLDIMDRGTDARNLLLGKVIPLRLGYVGVVNRSQEDIMFNRSIKDALVAEEKFFRSRPVYNGLADRCGVPQLAKKLNQILVQHIKAILPGLKSRISSALVSVAKEHASYGEITESKAGQGALLLNILSKYSEAFSSMVEGKNEEMSTSELSGGARIHYIFQSIFVKSLEEVDPCEDLTDDDIRTAIQNATGPKSALFVPDVPFEVLIRRQIARLLDPSLQCARFIYDELMKISHHCLVNELQRFPVLRKRMDEVIGNFLREGLEPSETMIGHIIEMEMDYINTSHPNFIGGSKAVEIALQQIKSSKVPLPITRHKDGVEPDKAPSSERSLKSRAILARQVNGIMADQGVRPTVEVEKVAPAGNTSGSSWGISSIFGGSDNRVPAGKESVTNKPFSEPVQNVEHAFAMIHLREPPTILRPSESHSEQENVEIAVTKLLLRSYYDIVRKNIEDSIPKAVMHFLVNHTKRELHNVFIKKLYRENLFEEMLQEPEEVAMKRKRTRDTLRVLQQAFRTLDELPLEADSVERGYNMSADPTGLPKIHGLPTSSMYTTSSGSNDSYTASPKNPKSRKSSHSGELQSHLFSNADSNGSGRMYMPGLYPTVDH</sequence>
<dbReference type="GO" id="GO:0005737">
    <property type="term" value="C:cytoplasm"/>
    <property type="evidence" value="ECO:0007669"/>
    <property type="project" value="UniProtKB-ARBA"/>
</dbReference>
<dbReference type="InterPro" id="IPR027417">
    <property type="entry name" value="P-loop_NTPase"/>
</dbReference>
<dbReference type="SMART" id="SM00053">
    <property type="entry name" value="DYNc"/>
    <property type="match status" value="1"/>
</dbReference>
<dbReference type="Gene3D" id="3.40.50.300">
    <property type="entry name" value="P-loop containing nucleotide triphosphate hydrolases"/>
    <property type="match status" value="2"/>
</dbReference>
<dbReference type="PROSITE" id="PS51718">
    <property type="entry name" value="G_DYNAMIN_2"/>
    <property type="match status" value="1"/>
</dbReference>
<evidence type="ECO:0000256" key="5">
    <source>
        <dbReference type="SAM" id="MobiDB-lite"/>
    </source>
</evidence>
<feature type="region of interest" description="Disordered" evidence="5">
    <location>
        <begin position="718"/>
        <end position="792"/>
    </location>
</feature>
<dbReference type="AlphaFoldDB" id="A0A067DRF2"/>
<dbReference type="Pfam" id="PF01031">
    <property type="entry name" value="Dynamin_M"/>
    <property type="match status" value="1"/>
</dbReference>
<evidence type="ECO:0000256" key="3">
    <source>
        <dbReference type="ARBA" id="ARBA00023175"/>
    </source>
</evidence>
<dbReference type="InterPro" id="IPR000375">
    <property type="entry name" value="Dynamin_stalk"/>
</dbReference>
<dbReference type="Pfam" id="PF02212">
    <property type="entry name" value="GED"/>
    <property type="match status" value="1"/>
</dbReference>
<dbReference type="Gene3D" id="1.20.120.1240">
    <property type="entry name" value="Dynamin, middle domain"/>
    <property type="match status" value="2"/>
</dbReference>
<dbReference type="EMBL" id="KK785323">
    <property type="protein sequence ID" value="KDO44155.1"/>
    <property type="molecule type" value="Genomic_DNA"/>
</dbReference>
<dbReference type="InterPro" id="IPR020850">
    <property type="entry name" value="GED_dom"/>
</dbReference>
<dbReference type="InterPro" id="IPR019762">
    <property type="entry name" value="Dynamin_GTPase_CS"/>
</dbReference>
<dbReference type="GO" id="GO:0003924">
    <property type="term" value="F:GTPase activity"/>
    <property type="evidence" value="ECO:0007669"/>
    <property type="project" value="InterPro"/>
</dbReference>
<evidence type="ECO:0000313" key="8">
    <source>
        <dbReference type="EMBL" id="KDO44155.1"/>
    </source>
</evidence>
<dbReference type="SMART" id="SM00302">
    <property type="entry name" value="GED"/>
    <property type="match status" value="1"/>
</dbReference>
<feature type="compositionally biased region" description="Polar residues" evidence="5">
    <location>
        <begin position="762"/>
        <end position="778"/>
    </location>
</feature>
<comment type="similarity">
    <text evidence="4">Belongs to the TRAFAC class dynamin-like GTPase superfamily. Dynamin/Fzo/YdjA family.</text>
</comment>
<dbReference type="InterPro" id="IPR030381">
    <property type="entry name" value="G_DYNAMIN_dom"/>
</dbReference>
<proteinExistence type="inferred from homology"/>
<dbReference type="CDD" id="cd08771">
    <property type="entry name" value="DLP_1"/>
    <property type="match status" value="1"/>
</dbReference>
<evidence type="ECO:0000313" key="9">
    <source>
        <dbReference type="Proteomes" id="UP000027120"/>
    </source>
</evidence>
<keyword evidence="3" id="KW-0505">Motor protein</keyword>